<sequence length="68" mass="7981">MTSISNNNGKEARIRKSFVVNESTARMISELRLIHPDVNVKSSDIVEKAIRCYYRYIKEEDGDQREEF</sequence>
<protein>
    <submittedName>
        <fullName evidence="1">Uncharacterized protein</fullName>
    </submittedName>
</protein>
<accession>A0A7D6W1P2</accession>
<organism evidence="1 2">
    <name type="scientific">Clostridium intestinale</name>
    <dbReference type="NCBI Taxonomy" id="36845"/>
    <lineage>
        <taxon>Bacteria</taxon>
        <taxon>Bacillati</taxon>
        <taxon>Bacillota</taxon>
        <taxon>Clostridia</taxon>
        <taxon>Eubacteriales</taxon>
        <taxon>Clostridiaceae</taxon>
        <taxon>Clostridium</taxon>
    </lineage>
</organism>
<proteinExistence type="predicted"/>
<evidence type="ECO:0000313" key="1">
    <source>
        <dbReference type="EMBL" id="QLY80751.1"/>
    </source>
</evidence>
<name>A0A7D6W1P2_9CLOT</name>
<dbReference type="AlphaFoldDB" id="A0A7D6W1P2"/>
<reference evidence="1 2" key="1">
    <citation type="submission" date="2020-07" db="EMBL/GenBank/DDBJ databases">
        <title>Electron transfer.</title>
        <authorList>
            <person name="Huang L."/>
            <person name="Liu X."/>
            <person name="Zhou S."/>
        </authorList>
    </citation>
    <scope>NUCLEOTIDE SEQUENCE [LARGE SCALE GENOMIC DNA]</scope>
    <source>
        <strain evidence="1 2">Lx1</strain>
    </source>
</reference>
<gene>
    <name evidence="1" type="ORF">HZF06_03940</name>
</gene>
<dbReference type="RefSeq" id="WP_181602524.1">
    <property type="nucleotide sequence ID" value="NZ_CP059378.1"/>
</dbReference>
<dbReference type="Proteomes" id="UP000512286">
    <property type="component" value="Chromosome"/>
</dbReference>
<evidence type="ECO:0000313" key="2">
    <source>
        <dbReference type="Proteomes" id="UP000512286"/>
    </source>
</evidence>
<dbReference type="EMBL" id="CP059378">
    <property type="protein sequence ID" value="QLY80751.1"/>
    <property type="molecule type" value="Genomic_DNA"/>
</dbReference>
<dbReference type="KEGG" id="cint:HZF06_03940"/>